<comment type="caution">
    <text evidence="1">The sequence shown here is derived from an EMBL/GenBank/DDBJ whole genome shotgun (WGS) entry which is preliminary data.</text>
</comment>
<protein>
    <submittedName>
        <fullName evidence="1">Uncharacterized protein</fullName>
    </submittedName>
</protein>
<gene>
    <name evidence="1" type="ORF">LOK49_LG09G00538</name>
</gene>
<evidence type="ECO:0000313" key="2">
    <source>
        <dbReference type="Proteomes" id="UP001060215"/>
    </source>
</evidence>
<evidence type="ECO:0000313" key="1">
    <source>
        <dbReference type="EMBL" id="KAI8002053.1"/>
    </source>
</evidence>
<accession>A0ACC0GNK2</accession>
<keyword evidence="2" id="KW-1185">Reference proteome</keyword>
<name>A0ACC0GNK2_9ERIC</name>
<organism evidence="1 2">
    <name type="scientific">Camellia lanceoleosa</name>
    <dbReference type="NCBI Taxonomy" id="1840588"/>
    <lineage>
        <taxon>Eukaryota</taxon>
        <taxon>Viridiplantae</taxon>
        <taxon>Streptophyta</taxon>
        <taxon>Embryophyta</taxon>
        <taxon>Tracheophyta</taxon>
        <taxon>Spermatophyta</taxon>
        <taxon>Magnoliopsida</taxon>
        <taxon>eudicotyledons</taxon>
        <taxon>Gunneridae</taxon>
        <taxon>Pentapetalae</taxon>
        <taxon>asterids</taxon>
        <taxon>Ericales</taxon>
        <taxon>Theaceae</taxon>
        <taxon>Camellia</taxon>
    </lineage>
</organism>
<proteinExistence type="predicted"/>
<dbReference type="EMBL" id="CM045765">
    <property type="protein sequence ID" value="KAI8002053.1"/>
    <property type="molecule type" value="Genomic_DNA"/>
</dbReference>
<sequence length="133" mass="14246">MKSCNQVETRGHISCNSGTLTFSFQYLTSGPAGNVSDTNVVSLSVYSTGAALLASCNKRNEKSIELRESVAISRGATKLQMNKIEIFSVNYDLKGDLNLLKVQYLAMLGVVENQEGVLFEHHSLKAGGLSSGG</sequence>
<reference evidence="1 2" key="1">
    <citation type="journal article" date="2022" name="Plant J.">
        <title>Chromosome-level genome of Camellia lanceoleosa provides a valuable resource for understanding genome evolution and self-incompatibility.</title>
        <authorList>
            <person name="Gong W."/>
            <person name="Xiao S."/>
            <person name="Wang L."/>
            <person name="Liao Z."/>
            <person name="Chang Y."/>
            <person name="Mo W."/>
            <person name="Hu G."/>
            <person name="Li W."/>
            <person name="Zhao G."/>
            <person name="Zhu H."/>
            <person name="Hu X."/>
            <person name="Ji K."/>
            <person name="Xiang X."/>
            <person name="Song Q."/>
            <person name="Yuan D."/>
            <person name="Jin S."/>
            <person name="Zhang L."/>
        </authorList>
    </citation>
    <scope>NUCLEOTIDE SEQUENCE [LARGE SCALE GENOMIC DNA]</scope>
    <source>
        <strain evidence="1">SQ_2022a</strain>
    </source>
</reference>
<dbReference type="Proteomes" id="UP001060215">
    <property type="component" value="Chromosome 8"/>
</dbReference>